<name>A0A3P1SU61_9GAMM</name>
<keyword evidence="5" id="KW-1185">Reference proteome</keyword>
<dbReference type="InterPro" id="IPR001789">
    <property type="entry name" value="Sig_transdc_resp-reg_receiver"/>
</dbReference>
<evidence type="ECO:0000313" key="4">
    <source>
        <dbReference type="EMBL" id="RRD00630.1"/>
    </source>
</evidence>
<dbReference type="Gene3D" id="3.40.50.2300">
    <property type="match status" value="1"/>
</dbReference>
<dbReference type="Pfam" id="PF00072">
    <property type="entry name" value="Response_reg"/>
    <property type="match status" value="1"/>
</dbReference>
<evidence type="ECO:0000259" key="3">
    <source>
        <dbReference type="PROSITE" id="PS50110"/>
    </source>
</evidence>
<evidence type="ECO:0000256" key="1">
    <source>
        <dbReference type="ARBA" id="ARBA00022553"/>
    </source>
</evidence>
<dbReference type="SMART" id="SM00448">
    <property type="entry name" value="REC"/>
    <property type="match status" value="1"/>
</dbReference>
<evidence type="ECO:0000313" key="5">
    <source>
        <dbReference type="Proteomes" id="UP000267535"/>
    </source>
</evidence>
<feature type="modified residue" description="4-aspartylphosphate" evidence="2">
    <location>
        <position position="58"/>
    </location>
</feature>
<reference evidence="4 5" key="1">
    <citation type="submission" date="2018-11" db="EMBL/GenBank/DDBJ databases">
        <title>The draft genome sequence of Amphritea balenae JAMM 1525T.</title>
        <authorList>
            <person name="Fang Z."/>
            <person name="Zhang Y."/>
            <person name="Han X."/>
        </authorList>
    </citation>
    <scope>NUCLEOTIDE SEQUENCE [LARGE SCALE GENOMIC DNA]</scope>
    <source>
        <strain evidence="4 5">JAMM 1525</strain>
    </source>
</reference>
<dbReference type="GO" id="GO:0000160">
    <property type="term" value="P:phosphorelay signal transduction system"/>
    <property type="evidence" value="ECO:0007669"/>
    <property type="project" value="InterPro"/>
</dbReference>
<dbReference type="PANTHER" id="PTHR44591">
    <property type="entry name" value="STRESS RESPONSE REGULATOR PROTEIN 1"/>
    <property type="match status" value="1"/>
</dbReference>
<dbReference type="AlphaFoldDB" id="A0A3P1SU61"/>
<feature type="domain" description="Response regulatory" evidence="3">
    <location>
        <begin position="9"/>
        <end position="125"/>
    </location>
</feature>
<dbReference type="EMBL" id="RQXV01000002">
    <property type="protein sequence ID" value="RRD00630.1"/>
    <property type="molecule type" value="Genomic_DNA"/>
</dbReference>
<gene>
    <name evidence="4" type="ORF">EHS89_05980</name>
</gene>
<dbReference type="OrthoDB" id="9800897at2"/>
<dbReference type="SUPFAM" id="SSF52172">
    <property type="entry name" value="CheY-like"/>
    <property type="match status" value="1"/>
</dbReference>
<dbReference type="InterPro" id="IPR050595">
    <property type="entry name" value="Bact_response_regulator"/>
</dbReference>
<protein>
    <submittedName>
        <fullName evidence="4">Response regulator</fullName>
    </submittedName>
</protein>
<dbReference type="Proteomes" id="UP000267535">
    <property type="component" value="Unassembled WGS sequence"/>
</dbReference>
<sequence length="139" mass="15878">MFNLQDKHEILIIDDYRDHLQLLSGLLHEQGYRVRGASDSEMALKSIKAQLPDLVLVDIKMPGMDGIELCHRLKLQENTESIPVIFISVLSGFKDKARAFRAGGADFITKPFPKEELLAKVSTQLRLLDFIRVEQQQHH</sequence>
<dbReference type="InterPro" id="IPR011006">
    <property type="entry name" value="CheY-like_superfamily"/>
</dbReference>
<accession>A0A3P1SU61</accession>
<comment type="caution">
    <text evidence="4">The sequence shown here is derived from an EMBL/GenBank/DDBJ whole genome shotgun (WGS) entry which is preliminary data.</text>
</comment>
<proteinExistence type="predicted"/>
<keyword evidence="1 2" id="KW-0597">Phosphoprotein</keyword>
<evidence type="ECO:0000256" key="2">
    <source>
        <dbReference type="PROSITE-ProRule" id="PRU00169"/>
    </source>
</evidence>
<dbReference type="PROSITE" id="PS50110">
    <property type="entry name" value="RESPONSE_REGULATORY"/>
    <property type="match status" value="1"/>
</dbReference>
<dbReference type="PANTHER" id="PTHR44591:SF3">
    <property type="entry name" value="RESPONSE REGULATORY DOMAIN-CONTAINING PROTEIN"/>
    <property type="match status" value="1"/>
</dbReference>
<dbReference type="RefSeq" id="WP_124925212.1">
    <property type="nucleotide sequence ID" value="NZ_BMOH01000003.1"/>
</dbReference>
<organism evidence="4 5">
    <name type="scientific">Amphritea balenae</name>
    <dbReference type="NCBI Taxonomy" id="452629"/>
    <lineage>
        <taxon>Bacteria</taxon>
        <taxon>Pseudomonadati</taxon>
        <taxon>Pseudomonadota</taxon>
        <taxon>Gammaproteobacteria</taxon>
        <taxon>Oceanospirillales</taxon>
        <taxon>Oceanospirillaceae</taxon>
        <taxon>Amphritea</taxon>
    </lineage>
</organism>